<gene>
    <name evidence="2" type="ORF">GCM10023198_17450</name>
</gene>
<protein>
    <recommendedName>
        <fullName evidence="1">AB hydrolase-1 domain-containing protein</fullName>
    </recommendedName>
</protein>
<dbReference type="PANTHER" id="PTHR37017:SF11">
    <property type="entry name" value="ESTERASE_LIPASE_THIOESTERASE DOMAIN-CONTAINING PROTEIN"/>
    <property type="match status" value="1"/>
</dbReference>
<evidence type="ECO:0000259" key="1">
    <source>
        <dbReference type="Pfam" id="PF12697"/>
    </source>
</evidence>
<sequence length="236" mass="24442">MTTASVLILPGAGLPEWLWDDVRAGLDAPSMIAPRPAAAASTVSDYARAALDAAPDGPLLVVAHSAGGVVASELARLASPGRVVGVVAVAAVIPLTGGSFVSSLPFPQRMLLPLVMRVAGTRPPEAAVRKGLASDADEQATRRLLADLVPEPRTFFTSSAGSNDALISTPVRRYVLTTDDVELPVALQQRFAARLRPQETTRMPGGHLPMLTRPEAVAAAIAATAGNQQHEPAAGR</sequence>
<organism evidence="2 3">
    <name type="scientific">Promicromonospora umidemergens</name>
    <dbReference type="NCBI Taxonomy" id="629679"/>
    <lineage>
        <taxon>Bacteria</taxon>
        <taxon>Bacillati</taxon>
        <taxon>Actinomycetota</taxon>
        <taxon>Actinomycetes</taxon>
        <taxon>Micrococcales</taxon>
        <taxon>Promicromonosporaceae</taxon>
        <taxon>Promicromonospora</taxon>
    </lineage>
</organism>
<dbReference type="Pfam" id="PF12697">
    <property type="entry name" value="Abhydrolase_6"/>
    <property type="match status" value="1"/>
</dbReference>
<dbReference type="InterPro" id="IPR000073">
    <property type="entry name" value="AB_hydrolase_1"/>
</dbReference>
<dbReference type="SUPFAM" id="SSF53474">
    <property type="entry name" value="alpha/beta-Hydrolases"/>
    <property type="match status" value="1"/>
</dbReference>
<comment type="caution">
    <text evidence="2">The sequence shown here is derived from an EMBL/GenBank/DDBJ whole genome shotgun (WGS) entry which is preliminary data.</text>
</comment>
<dbReference type="EMBL" id="BAABHM010000009">
    <property type="protein sequence ID" value="GAA4697702.1"/>
    <property type="molecule type" value="Genomic_DNA"/>
</dbReference>
<dbReference type="Proteomes" id="UP001500843">
    <property type="component" value="Unassembled WGS sequence"/>
</dbReference>
<dbReference type="InterPro" id="IPR052897">
    <property type="entry name" value="Sec-Metab_Biosynth_Hydrolase"/>
</dbReference>
<dbReference type="InterPro" id="IPR029058">
    <property type="entry name" value="AB_hydrolase_fold"/>
</dbReference>
<keyword evidence="3" id="KW-1185">Reference proteome</keyword>
<reference evidence="3" key="1">
    <citation type="journal article" date="2019" name="Int. J. Syst. Evol. Microbiol.">
        <title>The Global Catalogue of Microorganisms (GCM) 10K type strain sequencing project: providing services to taxonomists for standard genome sequencing and annotation.</title>
        <authorList>
            <consortium name="The Broad Institute Genomics Platform"/>
            <consortium name="The Broad Institute Genome Sequencing Center for Infectious Disease"/>
            <person name="Wu L."/>
            <person name="Ma J."/>
        </authorList>
    </citation>
    <scope>NUCLEOTIDE SEQUENCE [LARGE SCALE GENOMIC DNA]</scope>
    <source>
        <strain evidence="3">JCM 17975</strain>
    </source>
</reference>
<dbReference type="PANTHER" id="PTHR37017">
    <property type="entry name" value="AB HYDROLASE-1 DOMAIN-CONTAINING PROTEIN-RELATED"/>
    <property type="match status" value="1"/>
</dbReference>
<proteinExistence type="predicted"/>
<feature type="domain" description="AB hydrolase-1" evidence="1">
    <location>
        <begin position="6"/>
        <end position="220"/>
    </location>
</feature>
<dbReference type="RefSeq" id="WP_253874540.1">
    <property type="nucleotide sequence ID" value="NZ_BAABHM010000009.1"/>
</dbReference>
<name>A0ABP8WYI7_9MICO</name>
<evidence type="ECO:0000313" key="2">
    <source>
        <dbReference type="EMBL" id="GAA4697702.1"/>
    </source>
</evidence>
<dbReference type="Gene3D" id="3.40.50.1820">
    <property type="entry name" value="alpha/beta hydrolase"/>
    <property type="match status" value="1"/>
</dbReference>
<evidence type="ECO:0000313" key="3">
    <source>
        <dbReference type="Proteomes" id="UP001500843"/>
    </source>
</evidence>
<accession>A0ABP8WYI7</accession>